<dbReference type="OrthoDB" id="8858515at2759"/>
<evidence type="ECO:0000256" key="1">
    <source>
        <dbReference type="SAM" id="MobiDB-lite"/>
    </source>
</evidence>
<dbReference type="EMBL" id="JAFJMO010000012">
    <property type="protein sequence ID" value="KAJ8260622.1"/>
    <property type="molecule type" value="Genomic_DNA"/>
</dbReference>
<reference evidence="2" key="1">
    <citation type="journal article" date="2023" name="Science">
        <title>Genome structures resolve the early diversification of teleost fishes.</title>
        <authorList>
            <person name="Parey E."/>
            <person name="Louis A."/>
            <person name="Montfort J."/>
            <person name="Bouchez O."/>
            <person name="Roques C."/>
            <person name="Iampietro C."/>
            <person name="Lluch J."/>
            <person name="Castinel A."/>
            <person name="Donnadieu C."/>
            <person name="Desvignes T."/>
            <person name="Floi Bucao C."/>
            <person name="Jouanno E."/>
            <person name="Wen M."/>
            <person name="Mejri S."/>
            <person name="Dirks R."/>
            <person name="Jansen H."/>
            <person name="Henkel C."/>
            <person name="Chen W.J."/>
            <person name="Zahm M."/>
            <person name="Cabau C."/>
            <person name="Klopp C."/>
            <person name="Thompson A.W."/>
            <person name="Robinson-Rechavi M."/>
            <person name="Braasch I."/>
            <person name="Lecointre G."/>
            <person name="Bobe J."/>
            <person name="Postlethwait J.H."/>
            <person name="Berthelot C."/>
            <person name="Roest Crollius H."/>
            <person name="Guiguen Y."/>
        </authorList>
    </citation>
    <scope>NUCLEOTIDE SEQUENCE</scope>
    <source>
        <strain evidence="2">Concon-B</strain>
    </source>
</reference>
<evidence type="ECO:0000313" key="2">
    <source>
        <dbReference type="EMBL" id="KAJ8260622.1"/>
    </source>
</evidence>
<sequence>MNLCLDNPYKDVTIPRAKLRASTNDTSTVIANPLALDSAQYTSKSNRNSTLNPYGNFKPSGEDPAGAGLDSQAGPDLSPPPYQDGLGINTVKEEDEEVGRCYTCCRRCRRKK</sequence>
<feature type="region of interest" description="Disordered" evidence="1">
    <location>
        <begin position="39"/>
        <end position="91"/>
    </location>
</feature>
<proteinExistence type="predicted"/>
<gene>
    <name evidence="2" type="ORF">COCON_G00163450</name>
</gene>
<dbReference type="AlphaFoldDB" id="A0A9Q1D6B9"/>
<feature type="compositionally biased region" description="Polar residues" evidence="1">
    <location>
        <begin position="39"/>
        <end position="53"/>
    </location>
</feature>
<comment type="caution">
    <text evidence="2">The sequence shown here is derived from an EMBL/GenBank/DDBJ whole genome shotgun (WGS) entry which is preliminary data.</text>
</comment>
<organism evidence="2 3">
    <name type="scientific">Conger conger</name>
    <name type="common">Conger eel</name>
    <name type="synonym">Muraena conger</name>
    <dbReference type="NCBI Taxonomy" id="82655"/>
    <lineage>
        <taxon>Eukaryota</taxon>
        <taxon>Metazoa</taxon>
        <taxon>Chordata</taxon>
        <taxon>Craniata</taxon>
        <taxon>Vertebrata</taxon>
        <taxon>Euteleostomi</taxon>
        <taxon>Actinopterygii</taxon>
        <taxon>Neopterygii</taxon>
        <taxon>Teleostei</taxon>
        <taxon>Anguilliformes</taxon>
        <taxon>Congridae</taxon>
        <taxon>Conger</taxon>
    </lineage>
</organism>
<dbReference type="Proteomes" id="UP001152803">
    <property type="component" value="Unassembled WGS sequence"/>
</dbReference>
<evidence type="ECO:0000313" key="3">
    <source>
        <dbReference type="Proteomes" id="UP001152803"/>
    </source>
</evidence>
<keyword evidence="3" id="KW-1185">Reference proteome</keyword>
<name>A0A9Q1D6B9_CONCO</name>
<accession>A0A9Q1D6B9</accession>
<protein>
    <submittedName>
        <fullName evidence="2">Uncharacterized protein</fullName>
    </submittedName>
</protein>